<gene>
    <name evidence="1" type="ORF">EGYM00163_LOCUS393</name>
</gene>
<dbReference type="EMBL" id="HBJA01001470">
    <property type="protein sequence ID" value="CAE0789280.1"/>
    <property type="molecule type" value="Transcribed_RNA"/>
</dbReference>
<protein>
    <submittedName>
        <fullName evidence="1">Uncharacterized protein</fullName>
    </submittedName>
</protein>
<evidence type="ECO:0000313" key="1">
    <source>
        <dbReference type="EMBL" id="CAE0789280.1"/>
    </source>
</evidence>
<proteinExistence type="predicted"/>
<sequence>MYNIMCPHSIYGKRGLILNQQHNATGCTQLYTHQCIMAQLIPPSLCAYVAIVKSAYLGDSNTFRCVSIPLSVREQCSKRGAVPSKGDGQQGQQCGGLTGCVMRHQGVRVILGGCRGRASPC</sequence>
<reference evidence="1" key="1">
    <citation type="submission" date="2021-01" db="EMBL/GenBank/DDBJ databases">
        <authorList>
            <person name="Corre E."/>
            <person name="Pelletier E."/>
            <person name="Niang G."/>
            <person name="Scheremetjew M."/>
            <person name="Finn R."/>
            <person name="Kale V."/>
            <person name="Holt S."/>
            <person name="Cochrane G."/>
            <person name="Meng A."/>
            <person name="Brown T."/>
            <person name="Cohen L."/>
        </authorList>
    </citation>
    <scope>NUCLEOTIDE SEQUENCE</scope>
    <source>
        <strain evidence="1">CCMP1594</strain>
    </source>
</reference>
<name>A0A7S4FDQ1_9EUGL</name>
<organism evidence="1">
    <name type="scientific">Eutreptiella gymnastica</name>
    <dbReference type="NCBI Taxonomy" id="73025"/>
    <lineage>
        <taxon>Eukaryota</taxon>
        <taxon>Discoba</taxon>
        <taxon>Euglenozoa</taxon>
        <taxon>Euglenida</taxon>
        <taxon>Spirocuta</taxon>
        <taxon>Euglenophyceae</taxon>
        <taxon>Eutreptiales</taxon>
        <taxon>Eutreptiaceae</taxon>
        <taxon>Eutreptiella</taxon>
    </lineage>
</organism>
<dbReference type="AlphaFoldDB" id="A0A7S4FDQ1"/>
<accession>A0A7S4FDQ1</accession>